<gene>
    <name evidence="1" type="ORF">TRIUR3_28955</name>
</gene>
<reference evidence="1" key="1">
    <citation type="journal article" date="2013" name="Nature">
        <title>Draft genome of the wheat A-genome progenitor Triticum urartu.</title>
        <authorList>
            <person name="Ling H.Q."/>
            <person name="Zhao S."/>
            <person name="Liu D."/>
            <person name="Wang J."/>
            <person name="Sun H."/>
            <person name="Zhang C."/>
            <person name="Fan H."/>
            <person name="Li D."/>
            <person name="Dong L."/>
            <person name="Tao Y."/>
            <person name="Gao C."/>
            <person name="Wu H."/>
            <person name="Li Y."/>
            <person name="Cui Y."/>
            <person name="Guo X."/>
            <person name="Zheng S."/>
            <person name="Wang B."/>
            <person name="Yu K."/>
            <person name="Liang Q."/>
            <person name="Yang W."/>
            <person name="Lou X."/>
            <person name="Chen J."/>
            <person name="Feng M."/>
            <person name="Jian J."/>
            <person name="Zhang X."/>
            <person name="Luo G."/>
            <person name="Jiang Y."/>
            <person name="Liu J."/>
            <person name="Wang Z."/>
            <person name="Sha Y."/>
            <person name="Zhang B."/>
            <person name="Wu H."/>
            <person name="Tang D."/>
            <person name="Shen Q."/>
            <person name="Xue P."/>
            <person name="Zou S."/>
            <person name="Wang X."/>
            <person name="Liu X."/>
            <person name="Wang F."/>
            <person name="Yang Y."/>
            <person name="An X."/>
            <person name="Dong Z."/>
            <person name="Zhang K."/>
            <person name="Zhang X."/>
            <person name="Luo M.C."/>
            <person name="Dvorak J."/>
            <person name="Tong Y."/>
            <person name="Wang J."/>
            <person name="Yang H."/>
            <person name="Li Z."/>
            <person name="Wang D."/>
            <person name="Zhang A."/>
            <person name="Wang J."/>
        </authorList>
    </citation>
    <scope>NUCLEOTIDE SEQUENCE</scope>
</reference>
<dbReference type="OMA" id="NCHRPLY"/>
<name>M7Z2Q4_TRIUA</name>
<proteinExistence type="predicted"/>
<dbReference type="EMBL" id="KD145211">
    <property type="protein sequence ID" value="EMS57408.1"/>
    <property type="molecule type" value="Genomic_DNA"/>
</dbReference>
<sequence length="78" mass="8538">MVLPVRRLPPPVNALRKNCHRPLYFGAPRPPLALCLVARDVVLLACSSQSPAPALAVYSDLSWWCSPARPDSATQDFP</sequence>
<protein>
    <submittedName>
        <fullName evidence="1">Uncharacterized protein</fullName>
    </submittedName>
</protein>
<evidence type="ECO:0000313" key="1">
    <source>
        <dbReference type="EMBL" id="EMS57408.1"/>
    </source>
</evidence>
<accession>M7Z2Q4</accession>
<organism evidence="1">
    <name type="scientific">Triticum urartu</name>
    <name type="common">Red wild einkorn</name>
    <name type="synonym">Crithodium urartu</name>
    <dbReference type="NCBI Taxonomy" id="4572"/>
    <lineage>
        <taxon>Eukaryota</taxon>
        <taxon>Viridiplantae</taxon>
        <taxon>Streptophyta</taxon>
        <taxon>Embryophyta</taxon>
        <taxon>Tracheophyta</taxon>
        <taxon>Spermatophyta</taxon>
        <taxon>Magnoliopsida</taxon>
        <taxon>Liliopsida</taxon>
        <taxon>Poales</taxon>
        <taxon>Poaceae</taxon>
        <taxon>BOP clade</taxon>
        <taxon>Pooideae</taxon>
        <taxon>Triticodae</taxon>
        <taxon>Triticeae</taxon>
        <taxon>Triticinae</taxon>
        <taxon>Triticum</taxon>
    </lineage>
</organism>
<dbReference type="AlphaFoldDB" id="M7Z2Q4"/>